<gene>
    <name evidence="1" type="ORF">GCM10025789_26990</name>
</gene>
<evidence type="ECO:0000313" key="1">
    <source>
        <dbReference type="EMBL" id="GAA4906217.1"/>
    </source>
</evidence>
<name>A0ABP9FLE5_9ACTN</name>
<organism evidence="1 2">
    <name type="scientific">Tessaracoccus lubricantis</name>
    <dbReference type="NCBI Taxonomy" id="545543"/>
    <lineage>
        <taxon>Bacteria</taxon>
        <taxon>Bacillati</taxon>
        <taxon>Actinomycetota</taxon>
        <taxon>Actinomycetes</taxon>
        <taxon>Propionibacteriales</taxon>
        <taxon>Propionibacteriaceae</taxon>
        <taxon>Tessaracoccus</taxon>
    </lineage>
</organism>
<dbReference type="EMBL" id="BAABLV010000041">
    <property type="protein sequence ID" value="GAA4906217.1"/>
    <property type="molecule type" value="Genomic_DNA"/>
</dbReference>
<comment type="caution">
    <text evidence="1">The sequence shown here is derived from an EMBL/GenBank/DDBJ whole genome shotgun (WGS) entry which is preliminary data.</text>
</comment>
<reference evidence="2" key="1">
    <citation type="journal article" date="2019" name="Int. J. Syst. Evol. Microbiol.">
        <title>The Global Catalogue of Microorganisms (GCM) 10K type strain sequencing project: providing services to taxonomists for standard genome sequencing and annotation.</title>
        <authorList>
            <consortium name="The Broad Institute Genomics Platform"/>
            <consortium name="The Broad Institute Genome Sequencing Center for Infectious Disease"/>
            <person name="Wu L."/>
            <person name="Ma J."/>
        </authorList>
    </citation>
    <scope>NUCLEOTIDE SEQUENCE [LARGE SCALE GENOMIC DNA]</scope>
    <source>
        <strain evidence="2">JCM 19125</strain>
    </source>
</reference>
<dbReference type="Proteomes" id="UP001501521">
    <property type="component" value="Unassembled WGS sequence"/>
</dbReference>
<accession>A0ABP9FLE5</accession>
<keyword evidence="2" id="KW-1185">Reference proteome</keyword>
<protein>
    <submittedName>
        <fullName evidence="1">Uncharacterized protein</fullName>
    </submittedName>
</protein>
<proteinExistence type="predicted"/>
<evidence type="ECO:0000313" key="2">
    <source>
        <dbReference type="Proteomes" id="UP001501521"/>
    </source>
</evidence>
<sequence length="168" mass="18937">MVAMAIFKRPTRVDFSGLETLLGAKPQVLAHGVGDADLVLAVTREELALRRDGQWSVWRWERVAGGSWNGDTSTFRWRTMDNERFDAVLTEENRVPEAFRERVLASTLVQSVVDASPRGQVQVIGRRDLSANPQTHWYAVPSGGADLNDPHTREAVVTETDRLRTEYF</sequence>